<name>A0A6C0D995_9ZZZZ</name>
<dbReference type="SMART" id="SM00184">
    <property type="entry name" value="RING"/>
    <property type="match status" value="1"/>
</dbReference>
<keyword evidence="1" id="KW-0479">Metal-binding</keyword>
<reference evidence="5" key="1">
    <citation type="journal article" date="2020" name="Nature">
        <title>Giant virus diversity and host interactions through global metagenomics.</title>
        <authorList>
            <person name="Schulz F."/>
            <person name="Roux S."/>
            <person name="Paez-Espino D."/>
            <person name="Jungbluth S."/>
            <person name="Walsh D.A."/>
            <person name="Denef V.J."/>
            <person name="McMahon K.D."/>
            <person name="Konstantinidis K.T."/>
            <person name="Eloe-Fadrosh E.A."/>
            <person name="Kyrpides N.C."/>
            <person name="Woyke T."/>
        </authorList>
    </citation>
    <scope>NUCLEOTIDE SEQUENCE</scope>
    <source>
        <strain evidence="5">GVMAG-M-3300023174-130</strain>
    </source>
</reference>
<dbReference type="PROSITE" id="PS00518">
    <property type="entry name" value="ZF_RING_1"/>
    <property type="match status" value="1"/>
</dbReference>
<keyword evidence="2" id="KW-0863">Zinc-finger</keyword>
<accession>A0A6C0D995</accession>
<dbReference type="InterPro" id="IPR018957">
    <property type="entry name" value="Znf_C3HC4_RING-type"/>
</dbReference>
<dbReference type="SUPFAM" id="SSF57850">
    <property type="entry name" value="RING/U-box"/>
    <property type="match status" value="1"/>
</dbReference>
<feature type="domain" description="RING-type" evidence="4">
    <location>
        <begin position="184"/>
        <end position="225"/>
    </location>
</feature>
<protein>
    <recommendedName>
        <fullName evidence="4">RING-type domain-containing protein</fullName>
    </recommendedName>
</protein>
<evidence type="ECO:0000256" key="3">
    <source>
        <dbReference type="ARBA" id="ARBA00022833"/>
    </source>
</evidence>
<dbReference type="InterPro" id="IPR017907">
    <property type="entry name" value="Znf_RING_CS"/>
</dbReference>
<dbReference type="GO" id="GO:0008270">
    <property type="term" value="F:zinc ion binding"/>
    <property type="evidence" value="ECO:0007669"/>
    <property type="project" value="UniProtKB-KW"/>
</dbReference>
<dbReference type="Pfam" id="PF00097">
    <property type="entry name" value="zf-C3HC4"/>
    <property type="match status" value="1"/>
</dbReference>
<keyword evidence="3" id="KW-0862">Zinc</keyword>
<sequence>MINSSFYVIPSNNINMNHNRRKCSFCHCEGHNITTCNSNILSSVNNYLIYLKEHFTNNNDGNRILAIKDFENYLYDYCNESENNIKLLKYIACRFYNTRLRSMLQIVINQIILRLYDIDINWVSFHEYNFVPFNEHTPVRISYVLNGILLNHTNALYNNLQESNSLKNYEFELEKCQENTSIECSICYNTVQKINCGSFKCKHEYCIDCIEQLVNKKHTSCPYCREEIKNITCYNEEYYNKLTNNNLP</sequence>
<evidence type="ECO:0000256" key="2">
    <source>
        <dbReference type="ARBA" id="ARBA00022771"/>
    </source>
</evidence>
<evidence type="ECO:0000313" key="5">
    <source>
        <dbReference type="EMBL" id="QHT12744.1"/>
    </source>
</evidence>
<evidence type="ECO:0000259" key="4">
    <source>
        <dbReference type="PROSITE" id="PS50089"/>
    </source>
</evidence>
<organism evidence="5">
    <name type="scientific">viral metagenome</name>
    <dbReference type="NCBI Taxonomy" id="1070528"/>
    <lineage>
        <taxon>unclassified sequences</taxon>
        <taxon>metagenomes</taxon>
        <taxon>organismal metagenomes</taxon>
    </lineage>
</organism>
<proteinExistence type="predicted"/>
<dbReference type="Gene3D" id="3.30.40.10">
    <property type="entry name" value="Zinc/RING finger domain, C3HC4 (zinc finger)"/>
    <property type="match status" value="1"/>
</dbReference>
<dbReference type="AlphaFoldDB" id="A0A6C0D995"/>
<dbReference type="InterPro" id="IPR013083">
    <property type="entry name" value="Znf_RING/FYVE/PHD"/>
</dbReference>
<evidence type="ECO:0000256" key="1">
    <source>
        <dbReference type="ARBA" id="ARBA00022723"/>
    </source>
</evidence>
<dbReference type="InterPro" id="IPR001841">
    <property type="entry name" value="Znf_RING"/>
</dbReference>
<dbReference type="EMBL" id="MN739550">
    <property type="protein sequence ID" value="QHT12744.1"/>
    <property type="molecule type" value="Genomic_DNA"/>
</dbReference>
<dbReference type="PROSITE" id="PS50089">
    <property type="entry name" value="ZF_RING_2"/>
    <property type="match status" value="1"/>
</dbReference>